<accession>A0A0R1SRX3</accession>
<comment type="caution">
    <text evidence="2">The sequence shown here is derived from an EMBL/GenBank/DDBJ whole genome shotgun (WGS) entry which is preliminary data.</text>
</comment>
<feature type="compositionally biased region" description="Low complexity" evidence="1">
    <location>
        <begin position="13"/>
        <end position="27"/>
    </location>
</feature>
<reference evidence="2 3" key="1">
    <citation type="journal article" date="2015" name="Genome Announc.">
        <title>Expanding the biotechnology potential of lactobacilli through comparative genomics of 213 strains and associated genera.</title>
        <authorList>
            <person name="Sun Z."/>
            <person name="Harris H.M."/>
            <person name="McCann A."/>
            <person name="Guo C."/>
            <person name="Argimon S."/>
            <person name="Zhang W."/>
            <person name="Yang X."/>
            <person name="Jeffery I.B."/>
            <person name="Cooney J.C."/>
            <person name="Kagawa T.F."/>
            <person name="Liu W."/>
            <person name="Song Y."/>
            <person name="Salvetti E."/>
            <person name="Wrobel A."/>
            <person name="Rasinkangas P."/>
            <person name="Parkhill J."/>
            <person name="Rea M.C."/>
            <person name="O'Sullivan O."/>
            <person name="Ritari J."/>
            <person name="Douillard F.P."/>
            <person name="Paul Ross R."/>
            <person name="Yang R."/>
            <person name="Briner A.E."/>
            <person name="Felis G.E."/>
            <person name="de Vos W.M."/>
            <person name="Barrangou R."/>
            <person name="Klaenhammer T.R."/>
            <person name="Caufield P.W."/>
            <person name="Cui Y."/>
            <person name="Zhang H."/>
            <person name="O'Toole P.W."/>
        </authorList>
    </citation>
    <scope>NUCLEOTIDE SEQUENCE [LARGE SCALE GENOMIC DNA]</scope>
    <source>
        <strain evidence="2 3">DSM 14421</strain>
    </source>
</reference>
<sequence length="99" mass="10412">MEFQVYVNDISNSGFTTSSSSVDSSTTNLAQTVQSTSPSTAGFSSSLTETGLSGASDALEPSTTLDRGAVRIGTYIYADKSVNIQNVTGCQIQCWEIKV</sequence>
<dbReference type="STRING" id="1423739.FC85_GL001594"/>
<evidence type="ECO:0000313" key="3">
    <source>
        <dbReference type="Proteomes" id="UP000052013"/>
    </source>
</evidence>
<dbReference type="Proteomes" id="UP000052013">
    <property type="component" value="Unassembled WGS sequence"/>
</dbReference>
<protein>
    <submittedName>
        <fullName evidence="2">Uncharacterized protein</fullName>
    </submittedName>
</protein>
<dbReference type="EMBL" id="AZEY01000014">
    <property type="protein sequence ID" value="KRL69234.1"/>
    <property type="molecule type" value="Genomic_DNA"/>
</dbReference>
<feature type="compositionally biased region" description="Low complexity" evidence="1">
    <location>
        <begin position="35"/>
        <end position="48"/>
    </location>
</feature>
<organism evidence="2 3">
    <name type="scientific">Lentilactobacillus diolivorans DSM 14421</name>
    <dbReference type="NCBI Taxonomy" id="1423739"/>
    <lineage>
        <taxon>Bacteria</taxon>
        <taxon>Bacillati</taxon>
        <taxon>Bacillota</taxon>
        <taxon>Bacilli</taxon>
        <taxon>Lactobacillales</taxon>
        <taxon>Lactobacillaceae</taxon>
        <taxon>Lentilactobacillus</taxon>
    </lineage>
</organism>
<dbReference type="AlphaFoldDB" id="A0A0R1SRX3"/>
<evidence type="ECO:0000313" key="2">
    <source>
        <dbReference type="EMBL" id="KRL69234.1"/>
    </source>
</evidence>
<dbReference type="PATRIC" id="fig|1423739.3.peg.1672"/>
<dbReference type="RefSeq" id="WP_057863759.1">
    <property type="nucleotide sequence ID" value="NZ_AZEY01000014.1"/>
</dbReference>
<gene>
    <name evidence="2" type="ORF">FC85_GL001594</name>
</gene>
<feature type="region of interest" description="Disordered" evidence="1">
    <location>
        <begin position="13"/>
        <end position="60"/>
    </location>
</feature>
<proteinExistence type="predicted"/>
<evidence type="ECO:0000256" key="1">
    <source>
        <dbReference type="SAM" id="MobiDB-lite"/>
    </source>
</evidence>
<name>A0A0R1SRX3_9LACO</name>